<evidence type="ECO:0000259" key="2">
    <source>
        <dbReference type="Pfam" id="PF00892"/>
    </source>
</evidence>
<name>A0A3B0T7D3_9ZZZZ</name>
<dbReference type="InterPro" id="IPR000620">
    <property type="entry name" value="EamA_dom"/>
</dbReference>
<feature type="domain" description="EamA" evidence="2">
    <location>
        <begin position="144"/>
        <end position="277"/>
    </location>
</feature>
<feature type="transmembrane region" description="Helical" evidence="1">
    <location>
        <begin position="91"/>
        <end position="110"/>
    </location>
</feature>
<sequence length="281" mass="29396">MSLTVFAAVMLAAVLHASWNALVKGSADKTLSMAGVVLGHAPISVLILLFVPAPAPASYPYLIVGAGLHIGYQIFLLMSYRIGDLTQVYPIARGTAPLLIAAVSVLLLGVDLSSTELLAVVIIGCGILSLSAVRQHDGLRNGRAALMALGTGCFIAAYSLVDGLGAREAGTALGFYAWLSLLNSAAMAIFVAKTDPSVFRRLPVEGLWIMVIGGTASFVAYALIMWAFTQAPIALVSALRETSIIVALLIGVVHLKEKLDLAKLTSVLTTVLGVILLRSSR</sequence>
<proteinExistence type="predicted"/>
<keyword evidence="1" id="KW-0472">Membrane</keyword>
<dbReference type="AlphaFoldDB" id="A0A3B0T7D3"/>
<organism evidence="3">
    <name type="scientific">hydrothermal vent metagenome</name>
    <dbReference type="NCBI Taxonomy" id="652676"/>
    <lineage>
        <taxon>unclassified sequences</taxon>
        <taxon>metagenomes</taxon>
        <taxon>ecological metagenomes</taxon>
    </lineage>
</organism>
<dbReference type="GO" id="GO:0016020">
    <property type="term" value="C:membrane"/>
    <property type="evidence" value="ECO:0007669"/>
    <property type="project" value="InterPro"/>
</dbReference>
<dbReference type="Pfam" id="PF00892">
    <property type="entry name" value="EamA"/>
    <property type="match status" value="1"/>
</dbReference>
<dbReference type="InterPro" id="IPR037185">
    <property type="entry name" value="EmrE-like"/>
</dbReference>
<reference evidence="3" key="1">
    <citation type="submission" date="2018-06" db="EMBL/GenBank/DDBJ databases">
        <authorList>
            <person name="Zhirakovskaya E."/>
        </authorList>
    </citation>
    <scope>NUCLEOTIDE SEQUENCE</scope>
</reference>
<accession>A0A3B0T7D3</accession>
<evidence type="ECO:0000313" key="3">
    <source>
        <dbReference type="EMBL" id="VAW10342.1"/>
    </source>
</evidence>
<feature type="transmembrane region" description="Helical" evidence="1">
    <location>
        <begin position="173"/>
        <end position="192"/>
    </location>
</feature>
<dbReference type="Gene3D" id="1.10.3730.20">
    <property type="match status" value="2"/>
</dbReference>
<feature type="transmembrane region" description="Helical" evidence="1">
    <location>
        <begin position="235"/>
        <end position="255"/>
    </location>
</feature>
<keyword evidence="1" id="KW-1133">Transmembrane helix</keyword>
<feature type="transmembrane region" description="Helical" evidence="1">
    <location>
        <begin position="142"/>
        <end position="161"/>
    </location>
</feature>
<protein>
    <submittedName>
        <fullName evidence="3">Putative transporter, permease protein</fullName>
    </submittedName>
</protein>
<dbReference type="EMBL" id="UOEM01000010">
    <property type="protein sequence ID" value="VAW10342.1"/>
    <property type="molecule type" value="Genomic_DNA"/>
</dbReference>
<dbReference type="SUPFAM" id="SSF103481">
    <property type="entry name" value="Multidrug resistance efflux transporter EmrE"/>
    <property type="match status" value="2"/>
</dbReference>
<feature type="transmembrane region" description="Helical" evidence="1">
    <location>
        <begin position="207"/>
        <end position="228"/>
    </location>
</feature>
<feature type="transmembrane region" description="Helical" evidence="1">
    <location>
        <begin position="30"/>
        <end position="51"/>
    </location>
</feature>
<feature type="transmembrane region" description="Helical" evidence="1">
    <location>
        <begin position="58"/>
        <end position="79"/>
    </location>
</feature>
<keyword evidence="1" id="KW-0812">Transmembrane</keyword>
<evidence type="ECO:0000256" key="1">
    <source>
        <dbReference type="SAM" id="Phobius"/>
    </source>
</evidence>
<feature type="transmembrane region" description="Helical" evidence="1">
    <location>
        <begin position="117"/>
        <end position="136"/>
    </location>
</feature>
<gene>
    <name evidence="3" type="ORF">MNBD_ALPHA09-2190</name>
</gene>